<dbReference type="Proteomes" id="UP000076503">
    <property type="component" value="Unassembled WGS sequence"/>
</dbReference>
<sequence>MNAFLPLEHSKISKKGWFLKCGKVIFEHAKKL</sequence>
<dbReference type="PATRIC" id="fig|1365251.3.peg.4807"/>
<organism evidence="1 2">
    <name type="scientific">Pseudoalteromonas luteoviolacea H33</name>
    <dbReference type="NCBI Taxonomy" id="1365251"/>
    <lineage>
        <taxon>Bacteria</taxon>
        <taxon>Pseudomonadati</taxon>
        <taxon>Pseudomonadota</taxon>
        <taxon>Gammaproteobacteria</taxon>
        <taxon>Alteromonadales</taxon>
        <taxon>Pseudoalteromonadaceae</taxon>
        <taxon>Pseudoalteromonas</taxon>
    </lineage>
</organism>
<protein>
    <submittedName>
        <fullName evidence="1">Uncharacterized protein</fullName>
    </submittedName>
</protein>
<evidence type="ECO:0000313" key="1">
    <source>
        <dbReference type="EMBL" id="KZN45220.1"/>
    </source>
</evidence>
<dbReference type="AlphaFoldDB" id="A0A167ACD1"/>
<reference evidence="1 2" key="1">
    <citation type="submission" date="2013-07" db="EMBL/GenBank/DDBJ databases">
        <title>Comparative Genomic and Metabolomic Analysis of Twelve Strains of Pseudoalteromonas luteoviolacea.</title>
        <authorList>
            <person name="Vynne N.G."/>
            <person name="Mansson M."/>
            <person name="Gram L."/>
        </authorList>
    </citation>
    <scope>NUCLEOTIDE SEQUENCE [LARGE SCALE GENOMIC DNA]</scope>
    <source>
        <strain evidence="1 2">H33</strain>
    </source>
</reference>
<dbReference type="EMBL" id="AUXZ01000130">
    <property type="protein sequence ID" value="KZN45220.1"/>
    <property type="molecule type" value="Genomic_DNA"/>
</dbReference>
<proteinExistence type="predicted"/>
<accession>A0A167ACD1</accession>
<comment type="caution">
    <text evidence="1">The sequence shown here is derived from an EMBL/GenBank/DDBJ whole genome shotgun (WGS) entry which is preliminary data.</text>
</comment>
<name>A0A167ACD1_9GAMM</name>
<gene>
    <name evidence="1" type="ORF">N476_04215</name>
</gene>
<evidence type="ECO:0000313" key="2">
    <source>
        <dbReference type="Proteomes" id="UP000076503"/>
    </source>
</evidence>